<dbReference type="SUPFAM" id="SSF55347">
    <property type="entry name" value="Glyceraldehyde-3-phosphate dehydrogenase-like, C-terminal domain"/>
    <property type="match status" value="1"/>
</dbReference>
<dbReference type="RefSeq" id="WP_038481488.1">
    <property type="nucleotide sequence ID" value="NZ_CP003923.1"/>
</dbReference>
<dbReference type="eggNOG" id="COG0002">
    <property type="taxonomic scope" value="Bacteria"/>
</dbReference>
<dbReference type="InterPro" id="IPR000534">
    <property type="entry name" value="Semialdehyde_DH_NAD-bd"/>
</dbReference>
<evidence type="ECO:0000256" key="8">
    <source>
        <dbReference type="PROSITE-ProRule" id="PRU10010"/>
    </source>
</evidence>
<dbReference type="InterPro" id="IPR058924">
    <property type="entry name" value="AGPR_dimerisation_dom"/>
</dbReference>
<dbReference type="InterPro" id="IPR023013">
    <property type="entry name" value="AGPR_AS"/>
</dbReference>
<keyword evidence="2 7" id="KW-0055">Arginine biosynthesis</keyword>
<evidence type="ECO:0000313" key="11">
    <source>
        <dbReference type="Proteomes" id="UP000027142"/>
    </source>
</evidence>
<dbReference type="GO" id="GO:0003942">
    <property type="term" value="F:N-acetyl-gamma-glutamyl-phosphate reductase activity"/>
    <property type="evidence" value="ECO:0007669"/>
    <property type="project" value="UniProtKB-UniRule"/>
</dbReference>
<evidence type="ECO:0000256" key="6">
    <source>
        <dbReference type="ARBA" id="ARBA00050557"/>
    </source>
</evidence>
<gene>
    <name evidence="7" type="primary">argC</name>
    <name evidence="10" type="ORF">BleG1_2556</name>
</gene>
<dbReference type="AlphaFoldDB" id="A0A060M3K4"/>
<dbReference type="GO" id="GO:0005737">
    <property type="term" value="C:cytoplasm"/>
    <property type="evidence" value="ECO:0007669"/>
    <property type="project" value="UniProtKB-SubCell"/>
</dbReference>
<comment type="subcellular location">
    <subcellularLocation>
        <location evidence="7">Cytoplasm</location>
    </subcellularLocation>
</comment>
<dbReference type="Gene3D" id="3.30.360.10">
    <property type="entry name" value="Dihydrodipicolinate Reductase, domain 2"/>
    <property type="match status" value="1"/>
</dbReference>
<dbReference type="EC" id="1.2.1.38" evidence="7"/>
<accession>A0A060M3K4</accession>
<evidence type="ECO:0000256" key="4">
    <source>
        <dbReference type="ARBA" id="ARBA00022857"/>
    </source>
</evidence>
<dbReference type="PATRIC" id="fig|1246626.3.peg.2549"/>
<keyword evidence="3 7" id="KW-0028">Amino-acid biosynthesis</keyword>
<dbReference type="EMBL" id="CP003923">
    <property type="protein sequence ID" value="AIC95123.1"/>
    <property type="molecule type" value="Genomic_DNA"/>
</dbReference>
<dbReference type="InterPro" id="IPR000706">
    <property type="entry name" value="AGPR_type-1"/>
</dbReference>
<dbReference type="InterPro" id="IPR050085">
    <property type="entry name" value="AGPR"/>
</dbReference>
<evidence type="ECO:0000313" key="10">
    <source>
        <dbReference type="EMBL" id="AIC95123.1"/>
    </source>
</evidence>
<dbReference type="SUPFAM" id="SSF51735">
    <property type="entry name" value="NAD(P)-binding Rossmann-fold domains"/>
    <property type="match status" value="1"/>
</dbReference>
<dbReference type="Gene3D" id="3.40.50.720">
    <property type="entry name" value="NAD(P)-binding Rossmann-like Domain"/>
    <property type="match status" value="1"/>
</dbReference>
<feature type="active site" evidence="7 8">
    <location>
        <position position="149"/>
    </location>
</feature>
<dbReference type="FunFam" id="3.30.360.10:FF:000014">
    <property type="entry name" value="N-acetyl-gamma-glutamyl-phosphate reductase"/>
    <property type="match status" value="1"/>
</dbReference>
<dbReference type="Proteomes" id="UP000027142">
    <property type="component" value="Chromosome"/>
</dbReference>
<evidence type="ECO:0000256" key="5">
    <source>
        <dbReference type="ARBA" id="ARBA00023002"/>
    </source>
</evidence>
<dbReference type="HAMAP" id="MF_00150">
    <property type="entry name" value="ArgC_type1"/>
    <property type="match status" value="1"/>
</dbReference>
<dbReference type="PANTHER" id="PTHR32338">
    <property type="entry name" value="N-ACETYL-GAMMA-GLUTAMYL-PHOSPHATE REDUCTASE, CHLOROPLASTIC-RELATED-RELATED"/>
    <property type="match status" value="1"/>
</dbReference>
<evidence type="ECO:0000256" key="7">
    <source>
        <dbReference type="HAMAP-Rule" id="MF_00150"/>
    </source>
</evidence>
<comment type="catalytic activity">
    <reaction evidence="6 7">
        <text>N-acetyl-L-glutamate 5-semialdehyde + phosphate + NADP(+) = N-acetyl-L-glutamyl 5-phosphate + NADPH + H(+)</text>
        <dbReference type="Rhea" id="RHEA:21588"/>
        <dbReference type="ChEBI" id="CHEBI:15378"/>
        <dbReference type="ChEBI" id="CHEBI:29123"/>
        <dbReference type="ChEBI" id="CHEBI:43474"/>
        <dbReference type="ChEBI" id="CHEBI:57783"/>
        <dbReference type="ChEBI" id="CHEBI:57936"/>
        <dbReference type="ChEBI" id="CHEBI:58349"/>
        <dbReference type="EC" id="1.2.1.38"/>
    </reaction>
</comment>
<comment type="similarity">
    <text evidence="7">Belongs to the NAGSA dehydrogenase family. Type 1 subfamily.</text>
</comment>
<dbReference type="PROSITE" id="PS01224">
    <property type="entry name" value="ARGC"/>
    <property type="match status" value="1"/>
</dbReference>
<dbReference type="UniPathway" id="UPA00068">
    <property type="reaction ID" value="UER00108"/>
</dbReference>
<keyword evidence="11" id="KW-1185">Reference proteome</keyword>
<dbReference type="HOGENOM" id="CLU_006384_0_1_9"/>
<dbReference type="NCBIfam" id="TIGR01850">
    <property type="entry name" value="argC"/>
    <property type="match status" value="1"/>
</dbReference>
<comment type="function">
    <text evidence="7">Catalyzes the NADPH-dependent reduction of N-acetyl-5-glutamyl phosphate to yield N-acetyl-L-glutamate 5-semialdehyde.</text>
</comment>
<name>A0A060M3K4_9BACI</name>
<evidence type="ECO:0000256" key="1">
    <source>
        <dbReference type="ARBA" id="ARBA00004862"/>
    </source>
</evidence>
<organism evidence="10 11">
    <name type="scientific">Shouchella lehensis G1</name>
    <dbReference type="NCBI Taxonomy" id="1246626"/>
    <lineage>
        <taxon>Bacteria</taxon>
        <taxon>Bacillati</taxon>
        <taxon>Bacillota</taxon>
        <taxon>Bacilli</taxon>
        <taxon>Bacillales</taxon>
        <taxon>Bacillaceae</taxon>
        <taxon>Shouchella</taxon>
    </lineage>
</organism>
<keyword evidence="7" id="KW-0963">Cytoplasm</keyword>
<keyword evidence="5 7" id="KW-0560">Oxidoreductase</keyword>
<dbReference type="SMART" id="SM00859">
    <property type="entry name" value="Semialdhyde_dh"/>
    <property type="match status" value="1"/>
</dbReference>
<comment type="pathway">
    <text evidence="1 7">Amino-acid biosynthesis; L-arginine biosynthesis; N(2)-acetyl-L-ornithine from L-glutamate: step 3/4.</text>
</comment>
<dbReference type="InterPro" id="IPR036291">
    <property type="entry name" value="NAD(P)-bd_dom_sf"/>
</dbReference>
<dbReference type="Pfam" id="PF22698">
    <property type="entry name" value="Semialdhyde_dhC_1"/>
    <property type="match status" value="1"/>
</dbReference>
<dbReference type="GO" id="GO:0051287">
    <property type="term" value="F:NAD binding"/>
    <property type="evidence" value="ECO:0007669"/>
    <property type="project" value="InterPro"/>
</dbReference>
<dbReference type="GO" id="GO:0070401">
    <property type="term" value="F:NADP+ binding"/>
    <property type="evidence" value="ECO:0007669"/>
    <property type="project" value="InterPro"/>
</dbReference>
<dbReference type="GO" id="GO:0006526">
    <property type="term" value="P:L-arginine biosynthetic process"/>
    <property type="evidence" value="ECO:0007669"/>
    <property type="project" value="UniProtKB-UniRule"/>
</dbReference>
<dbReference type="CDD" id="cd17895">
    <property type="entry name" value="AGPR_1_N"/>
    <property type="match status" value="1"/>
</dbReference>
<sequence>MNVGIIGASGYGGVELIRFLNQHPKIESINLYTSSEEGVLLTNHYPHLLNGDTYTLRPLVEAELSGQVDTVFLATPPGVSSKWSQWLLDQGIRVIDLSGDLRLHSQSIYETWYKREAASLSLIKQATYGLSEWNKDTIQSSQLIANPGCFPTAILLALAPVLQAGLIDPASIIIDAKTGTSGAGKSPSQTTHFSEMNENFKIYGVATHKHTPEIEQELRAFTNEEIKVSFQPHLVPMVRGIMATIYASGVEGVTSKKLYDCLKQAYEHHSFIRIRDIGDFPQTKHVYGSNYCDIGVAYDERTNRVILASVIDNLVKGAAGQAIQNMNLMNEWEEHTGLMVLPVYP</sequence>
<reference evidence="10 11" key="1">
    <citation type="journal article" date="2014" name="Gene">
        <title>A comparative genomic analysis of the alkalitolerant soil bacterium Bacillus lehensis G1.</title>
        <authorList>
            <person name="Noor Y.M."/>
            <person name="Samsulrizal N.H."/>
            <person name="Jema'on N.A."/>
            <person name="Low K.O."/>
            <person name="Ramli A.N."/>
            <person name="Alias N.I."/>
            <person name="Damis S.I."/>
            <person name="Fuzi S.F."/>
            <person name="Isa M.N."/>
            <person name="Murad A.M."/>
            <person name="Raih M.F."/>
            <person name="Bakar F.D."/>
            <person name="Najimudin N."/>
            <person name="Mahadi N.M."/>
            <person name="Illias R.M."/>
        </authorList>
    </citation>
    <scope>NUCLEOTIDE SEQUENCE [LARGE SCALE GENOMIC DNA]</scope>
    <source>
        <strain evidence="10 11">G1</strain>
    </source>
</reference>
<evidence type="ECO:0000259" key="9">
    <source>
        <dbReference type="SMART" id="SM00859"/>
    </source>
</evidence>
<dbReference type="Pfam" id="PF01118">
    <property type="entry name" value="Semialdhyde_dh"/>
    <property type="match status" value="1"/>
</dbReference>
<dbReference type="PANTHER" id="PTHR32338:SF10">
    <property type="entry name" value="N-ACETYL-GAMMA-GLUTAMYL-PHOSPHATE REDUCTASE, CHLOROPLASTIC-RELATED"/>
    <property type="match status" value="1"/>
</dbReference>
<dbReference type="KEGG" id="ble:BleG1_2556"/>
<keyword evidence="4 7" id="KW-0521">NADP</keyword>
<evidence type="ECO:0000256" key="2">
    <source>
        <dbReference type="ARBA" id="ARBA00022571"/>
    </source>
</evidence>
<feature type="domain" description="Semialdehyde dehydrogenase NAD-binding" evidence="9">
    <location>
        <begin position="2"/>
        <end position="141"/>
    </location>
</feature>
<protein>
    <recommendedName>
        <fullName evidence="7">N-acetyl-gamma-glutamyl-phosphate reductase</fullName>
        <shortName evidence="7">AGPR</shortName>
        <ecNumber evidence="7">1.2.1.38</ecNumber>
    </recommendedName>
    <alternativeName>
        <fullName evidence="7">N-acetyl-glutamate semialdehyde dehydrogenase</fullName>
        <shortName evidence="7">NAGSA dehydrogenase</shortName>
    </alternativeName>
</protein>
<dbReference type="OrthoDB" id="9801289at2"/>
<evidence type="ECO:0000256" key="3">
    <source>
        <dbReference type="ARBA" id="ARBA00022605"/>
    </source>
</evidence>
<proteinExistence type="inferred from homology"/>
<dbReference type="CDD" id="cd23934">
    <property type="entry name" value="AGPR_1_C"/>
    <property type="match status" value="1"/>
</dbReference>
<dbReference type="STRING" id="1246626.BleG1_2556"/>